<feature type="transmembrane region" description="Helical" evidence="1">
    <location>
        <begin position="6"/>
        <end position="24"/>
    </location>
</feature>
<keyword evidence="1" id="KW-0472">Membrane</keyword>
<keyword evidence="1" id="KW-0812">Transmembrane</keyword>
<gene>
    <name evidence="2" type="ORF">BWD14_11785</name>
</gene>
<reference evidence="2 3" key="1">
    <citation type="submission" date="2017-01" db="EMBL/GenBank/DDBJ databases">
        <title>Comparative genomic analysis of Brazilian Leptospira santarosai.</title>
        <authorList>
            <person name="Moreno L.Z."/>
            <person name="Miraglia F."/>
            <person name="Kremer F.S."/>
            <person name="Eslabao M.R."/>
            <person name="Lilenbaum W."/>
            <person name="Dellagostin O.A."/>
            <person name="Moreno A.M."/>
        </authorList>
    </citation>
    <scope>NUCLEOTIDE SEQUENCE [LARGE SCALE GENOMIC DNA]</scope>
    <source>
        <strain evidence="2 3">M52/8-19</strain>
    </source>
</reference>
<dbReference type="RefSeq" id="WP_046943760.1">
    <property type="nucleotide sequence ID" value="NZ_CP028370.1"/>
</dbReference>
<accession>A0AB73LM02</accession>
<sequence>MKFRILNLFFFVIIYGGIGCSIGTRTDACKADLKRDYSSTFCEVLSLAPLAANKDEFYLSGISDLILGCLLYYENIKECEKEGNRYTPALYSRE</sequence>
<dbReference type="AlphaFoldDB" id="A0AB73LM02"/>
<keyword evidence="1" id="KW-1133">Transmembrane helix</keyword>
<proteinExistence type="predicted"/>
<evidence type="ECO:0008006" key="4">
    <source>
        <dbReference type="Google" id="ProtNLM"/>
    </source>
</evidence>
<organism evidence="2 3">
    <name type="scientific">Leptospira santarosai</name>
    <dbReference type="NCBI Taxonomy" id="28183"/>
    <lineage>
        <taxon>Bacteria</taxon>
        <taxon>Pseudomonadati</taxon>
        <taxon>Spirochaetota</taxon>
        <taxon>Spirochaetia</taxon>
        <taxon>Leptospirales</taxon>
        <taxon>Leptospiraceae</taxon>
        <taxon>Leptospira</taxon>
    </lineage>
</organism>
<protein>
    <recommendedName>
        <fullName evidence="4">Lipoprotein</fullName>
    </recommendedName>
</protein>
<evidence type="ECO:0000256" key="1">
    <source>
        <dbReference type="SAM" id="Phobius"/>
    </source>
</evidence>
<dbReference type="Proteomes" id="UP000189337">
    <property type="component" value="Unassembled WGS sequence"/>
</dbReference>
<name>A0AB73LM02_9LEPT</name>
<comment type="caution">
    <text evidence="2">The sequence shown here is derived from an EMBL/GenBank/DDBJ whole genome shotgun (WGS) entry which is preliminary data.</text>
</comment>
<dbReference type="EMBL" id="MTSU01000010">
    <property type="protein sequence ID" value="ONF92605.1"/>
    <property type="molecule type" value="Genomic_DNA"/>
</dbReference>
<evidence type="ECO:0000313" key="3">
    <source>
        <dbReference type="Proteomes" id="UP000189337"/>
    </source>
</evidence>
<dbReference type="PROSITE" id="PS51257">
    <property type="entry name" value="PROKAR_LIPOPROTEIN"/>
    <property type="match status" value="1"/>
</dbReference>
<evidence type="ECO:0000313" key="2">
    <source>
        <dbReference type="EMBL" id="ONF92605.1"/>
    </source>
</evidence>